<dbReference type="OrthoDB" id="9799891at2"/>
<sequence>MYPPVGFHFRVDFVGLAAGTVDSHFQEVSGLATELAVEELVEGGENRFAHRLPNRARYGNLALRRGMATDSKLQRWCEDAILHFQFQPVTVIVTLLNEEHEPLAAWRFERAWPVKWALSDFKAQESAIVVETLELAYSYFTRVQE</sequence>
<dbReference type="PANTHER" id="PTHR38009">
    <property type="entry name" value="CONSERVED HYPOTHETICAL PHAGE TAIL PROTEIN"/>
    <property type="match status" value="1"/>
</dbReference>
<dbReference type="RefSeq" id="WP_120558288.1">
    <property type="nucleotide sequence ID" value="NZ_RAWK01000185.1"/>
</dbReference>
<dbReference type="GO" id="GO:0005198">
    <property type="term" value="F:structural molecule activity"/>
    <property type="evidence" value="ECO:0007669"/>
    <property type="project" value="InterPro"/>
</dbReference>
<name>A0A3A8PX84_9BACT</name>
<dbReference type="EMBL" id="RAWK01000185">
    <property type="protein sequence ID" value="RKH59551.1"/>
    <property type="molecule type" value="Genomic_DNA"/>
</dbReference>
<keyword evidence="2" id="KW-1185">Reference proteome</keyword>
<accession>A0A3A8PX84</accession>
<comment type="caution">
    <text evidence="1">The sequence shown here is derived from an EMBL/GenBank/DDBJ whole genome shotgun (WGS) entry which is preliminary data.</text>
</comment>
<reference evidence="2" key="1">
    <citation type="submission" date="2018-09" db="EMBL/GenBank/DDBJ databases">
        <authorList>
            <person name="Livingstone P.G."/>
            <person name="Whitworth D.E."/>
        </authorList>
    </citation>
    <scope>NUCLEOTIDE SEQUENCE [LARGE SCALE GENOMIC DNA]</scope>
    <source>
        <strain evidence="2">AB050A</strain>
    </source>
</reference>
<evidence type="ECO:0000313" key="1">
    <source>
        <dbReference type="EMBL" id="RKH59551.1"/>
    </source>
</evidence>
<dbReference type="AlphaFoldDB" id="A0A3A8PX84"/>
<evidence type="ECO:0000313" key="2">
    <source>
        <dbReference type="Proteomes" id="UP000267003"/>
    </source>
</evidence>
<gene>
    <name evidence="1" type="ORF">D7W81_27075</name>
</gene>
<protein>
    <submittedName>
        <fullName evidence="1">Phage tail protein</fullName>
    </submittedName>
</protein>
<dbReference type="NCBIfam" id="TIGR02241">
    <property type="entry name" value="conserved hypothetical phage tail region protein"/>
    <property type="match status" value="1"/>
</dbReference>
<dbReference type="InterPro" id="IPR010667">
    <property type="entry name" value="Phage_T4_Gp19"/>
</dbReference>
<dbReference type="InterPro" id="IPR011747">
    <property type="entry name" value="CHP02241"/>
</dbReference>
<dbReference type="PANTHER" id="PTHR38009:SF1">
    <property type="entry name" value="CONSERVED HYPOTHETICAL PHAGE TAIL PROTEIN"/>
    <property type="match status" value="1"/>
</dbReference>
<dbReference type="Proteomes" id="UP000267003">
    <property type="component" value="Unassembled WGS sequence"/>
</dbReference>
<organism evidence="1 2">
    <name type="scientific">Corallococcus aberystwythensis</name>
    <dbReference type="NCBI Taxonomy" id="2316722"/>
    <lineage>
        <taxon>Bacteria</taxon>
        <taxon>Pseudomonadati</taxon>
        <taxon>Myxococcota</taxon>
        <taxon>Myxococcia</taxon>
        <taxon>Myxococcales</taxon>
        <taxon>Cystobacterineae</taxon>
        <taxon>Myxococcaceae</taxon>
        <taxon>Corallococcus</taxon>
    </lineage>
</organism>
<dbReference type="Pfam" id="PF06841">
    <property type="entry name" value="Phage_T4_gp19"/>
    <property type="match status" value="1"/>
</dbReference>
<proteinExistence type="predicted"/>